<organism evidence="3">
    <name type="scientific">Scapholeberis mucronata</name>
    <dbReference type="NCBI Taxonomy" id="202097"/>
    <lineage>
        <taxon>Eukaryota</taxon>
        <taxon>Metazoa</taxon>
        <taxon>Ecdysozoa</taxon>
        <taxon>Arthropoda</taxon>
        <taxon>Crustacea</taxon>
        <taxon>Branchiopoda</taxon>
        <taxon>Diplostraca</taxon>
        <taxon>Cladocera</taxon>
        <taxon>Anomopoda</taxon>
        <taxon>Daphniidae</taxon>
        <taxon>Scapholeberis</taxon>
    </lineage>
</organism>
<protein>
    <submittedName>
        <fullName evidence="3">EOG090X0IJO</fullName>
    </submittedName>
</protein>
<evidence type="ECO:0000313" key="3">
    <source>
        <dbReference type="EMBL" id="SVE93992.1"/>
    </source>
</evidence>
<feature type="compositionally biased region" description="Acidic residues" evidence="2">
    <location>
        <begin position="145"/>
        <end position="154"/>
    </location>
</feature>
<evidence type="ECO:0000256" key="1">
    <source>
        <dbReference type="ARBA" id="ARBA00010979"/>
    </source>
</evidence>
<feature type="compositionally biased region" description="Basic and acidic residues" evidence="2">
    <location>
        <begin position="173"/>
        <end position="189"/>
    </location>
</feature>
<comment type="similarity">
    <text evidence="1">Belongs to the SAS10 family.</text>
</comment>
<accession>A0A4Y7NLC0</accession>
<evidence type="ECO:0000256" key="2">
    <source>
        <dbReference type="SAM" id="MobiDB-lite"/>
    </source>
</evidence>
<name>A0A4Y7NLC0_9CRUS</name>
<feature type="region of interest" description="Disordered" evidence="2">
    <location>
        <begin position="131"/>
        <end position="190"/>
    </location>
</feature>
<feature type="compositionally biased region" description="Basic residues" evidence="2">
    <location>
        <begin position="278"/>
        <end position="290"/>
    </location>
</feature>
<dbReference type="EMBL" id="LR024373">
    <property type="protein sequence ID" value="SVE93992.1"/>
    <property type="molecule type" value="mRNA"/>
</dbReference>
<feature type="region of interest" description="Disordered" evidence="2">
    <location>
        <begin position="241"/>
        <end position="290"/>
    </location>
</feature>
<dbReference type="GO" id="GO:0032040">
    <property type="term" value="C:small-subunit processome"/>
    <property type="evidence" value="ECO:0007669"/>
    <property type="project" value="TreeGrafter"/>
</dbReference>
<sequence length="290" mass="32674">MEPPASGDLESILATDLPIAVSNLNDIKTITTNVNQMVHNIISRVKNKELPTSHGMSFLDVKNHLLLKYLTNLCSVMLKKVSGDTINDGKTVERLVEIRTYLERMRPVEHKLKYQIEKLLKISVSGKFDENDPLQFKANPNNLMGDEEDSDEDSADGKKTGVYVPPKLIPMKYDGDENAGERATKEAQKVRRHVLSSSALQVLKEEYMDTPLEIVESSANTNKMNIARERQERQEYEETYFTRLPYTRQDRHSSRQQYSSKALASELAGMGSLPSKGGAKRKSQSGKKKG</sequence>
<proteinExistence type="evidence at transcript level"/>
<dbReference type="AlphaFoldDB" id="A0A4Y7NLC0"/>
<dbReference type="InterPro" id="IPR007146">
    <property type="entry name" value="Sas10/Utp3/C1D"/>
</dbReference>
<dbReference type="Pfam" id="PF04000">
    <property type="entry name" value="Sas10_Utp3"/>
    <property type="match status" value="1"/>
</dbReference>
<dbReference type="PANTHER" id="PTHR13237:SF9">
    <property type="entry name" value="NEUROGUIDIN"/>
    <property type="match status" value="1"/>
</dbReference>
<dbReference type="GO" id="GO:0000462">
    <property type="term" value="P:maturation of SSU-rRNA from tricistronic rRNA transcript (SSU-rRNA, 5.8S rRNA, LSU-rRNA)"/>
    <property type="evidence" value="ECO:0007669"/>
    <property type="project" value="TreeGrafter"/>
</dbReference>
<gene>
    <name evidence="3" type="primary">EOG090X0IJO</name>
</gene>
<dbReference type="PANTHER" id="PTHR13237">
    <property type="entry name" value="SOMETHING ABOUT SILENCING PROTEIN 10-RELATED"/>
    <property type="match status" value="1"/>
</dbReference>
<reference evidence="3" key="1">
    <citation type="submission" date="2018-08" db="EMBL/GenBank/DDBJ databases">
        <authorList>
            <person name="Cornetti L."/>
        </authorList>
    </citation>
    <scope>NUCLEOTIDE SEQUENCE</scope>
    <source>
        <strain evidence="3">BE-ASS</strain>
    </source>
</reference>